<name>A0A7X0D4T4_9ACTN</name>
<dbReference type="AlphaFoldDB" id="A0A7X0D4T4"/>
<dbReference type="Gene3D" id="3.20.20.140">
    <property type="entry name" value="Metal-dependent hydrolases"/>
    <property type="match status" value="1"/>
</dbReference>
<reference evidence="3 4" key="1">
    <citation type="submission" date="2020-08" db="EMBL/GenBank/DDBJ databases">
        <title>Sequencing the genomes of 1000 actinobacteria strains.</title>
        <authorList>
            <person name="Klenk H.-P."/>
        </authorList>
    </citation>
    <scope>NUCLEOTIDE SEQUENCE [LARGE SCALE GENOMIC DNA]</scope>
    <source>
        <strain evidence="3 4">DSM 46659</strain>
    </source>
</reference>
<dbReference type="InterPro" id="IPR006680">
    <property type="entry name" value="Amidohydro-rel"/>
</dbReference>
<keyword evidence="1" id="KW-0456">Lyase</keyword>
<accession>A0A7X0D4T4</accession>
<dbReference type="GO" id="GO:0005737">
    <property type="term" value="C:cytoplasm"/>
    <property type="evidence" value="ECO:0007669"/>
    <property type="project" value="TreeGrafter"/>
</dbReference>
<dbReference type="RefSeq" id="WP_184074882.1">
    <property type="nucleotide sequence ID" value="NZ_JACHDS010000001.1"/>
</dbReference>
<evidence type="ECO:0000259" key="2">
    <source>
        <dbReference type="Pfam" id="PF04909"/>
    </source>
</evidence>
<protein>
    <submittedName>
        <fullName evidence="3">Putative TIM-barrel fold metal-dependent hydrolase</fullName>
    </submittedName>
</protein>
<organism evidence="3 4">
    <name type="scientific">Nocardiopsis mwathae</name>
    <dbReference type="NCBI Taxonomy" id="1472723"/>
    <lineage>
        <taxon>Bacteria</taxon>
        <taxon>Bacillati</taxon>
        <taxon>Actinomycetota</taxon>
        <taxon>Actinomycetes</taxon>
        <taxon>Streptosporangiales</taxon>
        <taxon>Nocardiopsidaceae</taxon>
        <taxon>Nocardiopsis</taxon>
    </lineage>
</organism>
<dbReference type="Pfam" id="PF04909">
    <property type="entry name" value="Amidohydro_2"/>
    <property type="match status" value="1"/>
</dbReference>
<keyword evidence="4" id="KW-1185">Reference proteome</keyword>
<dbReference type="InterPro" id="IPR032466">
    <property type="entry name" value="Metal_Hydrolase"/>
</dbReference>
<dbReference type="PANTHER" id="PTHR21240:SF28">
    <property type="entry name" value="ISO-OROTATE DECARBOXYLASE (EUROFUNG)"/>
    <property type="match status" value="1"/>
</dbReference>
<proteinExistence type="predicted"/>
<dbReference type="InterPro" id="IPR032465">
    <property type="entry name" value="ACMSD"/>
</dbReference>
<evidence type="ECO:0000256" key="1">
    <source>
        <dbReference type="ARBA" id="ARBA00023239"/>
    </source>
</evidence>
<dbReference type="SUPFAM" id="SSF51556">
    <property type="entry name" value="Metallo-dependent hydrolases"/>
    <property type="match status" value="1"/>
</dbReference>
<dbReference type="GO" id="GO:0019748">
    <property type="term" value="P:secondary metabolic process"/>
    <property type="evidence" value="ECO:0007669"/>
    <property type="project" value="TreeGrafter"/>
</dbReference>
<dbReference type="PANTHER" id="PTHR21240">
    <property type="entry name" value="2-AMINO-3-CARBOXYLMUCONATE-6-SEMIALDEHYDE DECARBOXYLASE"/>
    <property type="match status" value="1"/>
</dbReference>
<evidence type="ECO:0000313" key="3">
    <source>
        <dbReference type="EMBL" id="MBB6171647.1"/>
    </source>
</evidence>
<comment type="caution">
    <text evidence="3">The sequence shown here is derived from an EMBL/GenBank/DDBJ whole genome shotgun (WGS) entry which is preliminary data.</text>
</comment>
<sequence>MDATGRIDTHQHIAPPDYHEWLDSRGITAGGMPAPDWSPSAAISFMDGMRIQTGIASISSPGTHLGDDAEARTWARRVNEFAAELVKDRPDRFGFFAILPLPDIDGALAELAYSLDDLQADGVVLLSNHRGTYLGDPAFEPVMAELDRRRAPAFVHPADLPAAQLPGVPAFVADFLLDTVRAATRLIASRTTTRHPRIKFILSHAGGFLPYAAHHVAETLVLKARLSGDATGPDRDTILAEMRDFYYDTALSASPASLTALIAFADPARISFGSDWPYAPADVASYFTQQLDTYPLDPQQRRAINRANVEELFPRLAM</sequence>
<dbReference type="Proteomes" id="UP000546642">
    <property type="component" value="Unassembled WGS sequence"/>
</dbReference>
<dbReference type="EMBL" id="JACHDS010000001">
    <property type="protein sequence ID" value="MBB6171647.1"/>
    <property type="molecule type" value="Genomic_DNA"/>
</dbReference>
<dbReference type="GO" id="GO:0016787">
    <property type="term" value="F:hydrolase activity"/>
    <property type="evidence" value="ECO:0007669"/>
    <property type="project" value="UniProtKB-KW"/>
</dbReference>
<gene>
    <name evidence="3" type="ORF">HNR23_001707</name>
</gene>
<evidence type="ECO:0000313" key="4">
    <source>
        <dbReference type="Proteomes" id="UP000546642"/>
    </source>
</evidence>
<dbReference type="GO" id="GO:0016831">
    <property type="term" value="F:carboxy-lyase activity"/>
    <property type="evidence" value="ECO:0007669"/>
    <property type="project" value="InterPro"/>
</dbReference>
<feature type="domain" description="Amidohydrolase-related" evidence="2">
    <location>
        <begin position="7"/>
        <end position="314"/>
    </location>
</feature>
<keyword evidence="3" id="KW-0378">Hydrolase</keyword>